<name>A0A316ESS9_9BURK</name>
<keyword evidence="2" id="KW-1185">Reference proteome</keyword>
<comment type="caution">
    <text evidence="1">The sequence shown here is derived from an EMBL/GenBank/DDBJ whole genome shotgun (WGS) entry which is preliminary data.</text>
</comment>
<dbReference type="Proteomes" id="UP000245754">
    <property type="component" value="Unassembled WGS sequence"/>
</dbReference>
<gene>
    <name evidence="1" type="ORF">C7419_10376</name>
</gene>
<accession>A0A316ESS9</accession>
<evidence type="ECO:0000313" key="1">
    <source>
        <dbReference type="EMBL" id="PWK33757.1"/>
    </source>
</evidence>
<dbReference type="AlphaFoldDB" id="A0A316ESS9"/>
<sequence>MDEVLQKVGEMMDNYPATRANGFDIYPLVYKFDAPAREWNERKPDRTYSASVVICREGETPSGANGRVFKLPEQNWESLGVAKRAAVQRGLDIIGGRVPGESMAGV</sequence>
<dbReference type="EMBL" id="QGGT01000003">
    <property type="protein sequence ID" value="PWK33757.1"/>
    <property type="molecule type" value="Genomic_DNA"/>
</dbReference>
<proteinExistence type="predicted"/>
<evidence type="ECO:0000313" key="2">
    <source>
        <dbReference type="Proteomes" id="UP000245754"/>
    </source>
</evidence>
<organism evidence="1 2">
    <name type="scientific">Cupriavidus plantarum</name>
    <dbReference type="NCBI Taxonomy" id="942865"/>
    <lineage>
        <taxon>Bacteria</taxon>
        <taxon>Pseudomonadati</taxon>
        <taxon>Pseudomonadota</taxon>
        <taxon>Betaproteobacteria</taxon>
        <taxon>Burkholderiales</taxon>
        <taxon>Burkholderiaceae</taxon>
        <taxon>Cupriavidus</taxon>
    </lineage>
</organism>
<protein>
    <submittedName>
        <fullName evidence="1">Uncharacterized protein</fullName>
    </submittedName>
</protein>
<reference evidence="1 2" key="1">
    <citation type="submission" date="2018-05" db="EMBL/GenBank/DDBJ databases">
        <title>Genomic Encyclopedia of Type Strains, Phase IV (KMG-V): Genome sequencing to study the core and pangenomes of soil and plant-associated prokaryotes.</title>
        <authorList>
            <person name="Whitman W."/>
        </authorList>
    </citation>
    <scope>NUCLEOTIDE SEQUENCE [LARGE SCALE GENOMIC DNA]</scope>
    <source>
        <strain evidence="1 2">SLV-132</strain>
    </source>
</reference>